<protein>
    <submittedName>
        <fullName evidence="2">Uncharacterized protein</fullName>
    </submittedName>
</protein>
<feature type="compositionally biased region" description="Polar residues" evidence="1">
    <location>
        <begin position="62"/>
        <end position="82"/>
    </location>
</feature>
<dbReference type="Gene3D" id="3.30.420.10">
    <property type="entry name" value="Ribonuclease H-like superfamily/Ribonuclease H"/>
    <property type="match status" value="1"/>
</dbReference>
<dbReference type="Proteomes" id="UP000001631">
    <property type="component" value="Unassembled WGS sequence"/>
</dbReference>
<dbReference type="GeneID" id="69041399"/>
<keyword evidence="3" id="KW-1185">Reference proteome</keyword>
<evidence type="ECO:0000313" key="3">
    <source>
        <dbReference type="Proteomes" id="UP000001631"/>
    </source>
</evidence>
<feature type="region of interest" description="Disordered" evidence="1">
    <location>
        <begin position="54"/>
        <end position="107"/>
    </location>
</feature>
<accession>C0NZ03</accession>
<name>C0NZ03_AJECG</name>
<proteinExistence type="predicted"/>
<reference evidence="2" key="1">
    <citation type="submission" date="2009-02" db="EMBL/GenBank/DDBJ databases">
        <title>The Genome Sequence of Ajellomyces capsulatus strain G186AR.</title>
        <authorList>
            <consortium name="The Broad Institute Genome Sequencing Platform"/>
            <person name="Champion M."/>
            <person name="Cuomo C."/>
            <person name="Ma L.-J."/>
            <person name="Henn M.R."/>
            <person name="Sil A."/>
            <person name="Goldman B."/>
            <person name="Young S.K."/>
            <person name="Kodira C.D."/>
            <person name="Zeng Q."/>
            <person name="Koehrsen M."/>
            <person name="Alvarado L."/>
            <person name="Berlin A."/>
            <person name="Borenstein D."/>
            <person name="Chen Z."/>
            <person name="Engels R."/>
            <person name="Freedman E."/>
            <person name="Gellesch M."/>
            <person name="Goldberg J."/>
            <person name="Griggs A."/>
            <person name="Gujja S."/>
            <person name="Heiman D."/>
            <person name="Hepburn T."/>
            <person name="Howarth C."/>
            <person name="Jen D."/>
            <person name="Larson L."/>
            <person name="Lewis B."/>
            <person name="Mehta T."/>
            <person name="Park D."/>
            <person name="Pearson M."/>
            <person name="Roberts A."/>
            <person name="Saif S."/>
            <person name="Shea T."/>
            <person name="Shenoy N."/>
            <person name="Sisk P."/>
            <person name="Stolte C."/>
            <person name="Sykes S."/>
            <person name="Walk T."/>
            <person name="White J."/>
            <person name="Yandava C."/>
            <person name="Klein B."/>
            <person name="McEwen J.G."/>
            <person name="Puccia R."/>
            <person name="Goldman G.H."/>
            <person name="Felipe M.S."/>
            <person name="Nino-Vega G."/>
            <person name="San-Blas G."/>
            <person name="Taylor J."/>
            <person name="Mendoza L."/>
            <person name="Galagan J."/>
            <person name="Nusbaum C."/>
            <person name="Birren B."/>
        </authorList>
    </citation>
    <scope>NUCLEOTIDE SEQUENCE</scope>
    <source>
        <strain evidence="2">G186AR</strain>
    </source>
</reference>
<dbReference type="AlphaFoldDB" id="C0NZ03"/>
<dbReference type="HOGENOM" id="CLU_1331612_0_0_1"/>
<gene>
    <name evidence="2" type="ORF">HCBG_08383</name>
</gene>
<evidence type="ECO:0000313" key="2">
    <source>
        <dbReference type="EMBL" id="EEH03443.1"/>
    </source>
</evidence>
<dbReference type="GO" id="GO:0003676">
    <property type="term" value="F:nucleic acid binding"/>
    <property type="evidence" value="ECO:0007669"/>
    <property type="project" value="InterPro"/>
</dbReference>
<sequence length="206" mass="23113">MNHTYFANVALETNRKLDGASHTLDAHKLGFIPGCKTMVVCVDSWKANNTTLSLTRPDALSTPPSRQEQASSHIYPSSSPARDSNARFFPSRSADTNRSRNPRNGTVADRAIMHVRGWDFLVQSHAVSRARREGDQRERKFIRNIFVSNFERSGLSKKQTKMGGRLKSWVQTDSGNRSKRINIGNMRAGSSQRIKVKGFSGRPLRP</sequence>
<dbReference type="InterPro" id="IPR036397">
    <property type="entry name" value="RNaseH_sf"/>
</dbReference>
<dbReference type="RefSeq" id="XP_045283924.1">
    <property type="nucleotide sequence ID" value="XM_045435432.1"/>
</dbReference>
<dbReference type="STRING" id="447093.C0NZ03"/>
<organism evidence="2 3">
    <name type="scientific">Ajellomyces capsulatus (strain G186AR / H82 / ATCC MYA-2454 / RMSCC 2432)</name>
    <name type="common">Darling's disease fungus</name>
    <name type="synonym">Histoplasma capsulatum</name>
    <dbReference type="NCBI Taxonomy" id="447093"/>
    <lineage>
        <taxon>Eukaryota</taxon>
        <taxon>Fungi</taxon>
        <taxon>Dikarya</taxon>
        <taxon>Ascomycota</taxon>
        <taxon>Pezizomycotina</taxon>
        <taxon>Eurotiomycetes</taxon>
        <taxon>Eurotiomycetidae</taxon>
        <taxon>Onygenales</taxon>
        <taxon>Ajellomycetaceae</taxon>
        <taxon>Histoplasma</taxon>
    </lineage>
</organism>
<dbReference type="EMBL" id="GG663377">
    <property type="protein sequence ID" value="EEH03443.1"/>
    <property type="molecule type" value="Genomic_DNA"/>
</dbReference>
<dbReference type="InParanoid" id="C0NZ03"/>
<evidence type="ECO:0000256" key="1">
    <source>
        <dbReference type="SAM" id="MobiDB-lite"/>
    </source>
</evidence>